<evidence type="ECO:0000313" key="2">
    <source>
        <dbReference type="EMBL" id="MBD1547552.1"/>
    </source>
</evidence>
<proteinExistence type="predicted"/>
<feature type="compositionally biased region" description="Polar residues" evidence="1">
    <location>
        <begin position="28"/>
        <end position="38"/>
    </location>
</feature>
<comment type="caution">
    <text evidence="2">The sequence shown here is derived from an EMBL/GenBank/DDBJ whole genome shotgun (WGS) entry which is preliminary data.</text>
</comment>
<dbReference type="RefSeq" id="WP_190292315.1">
    <property type="nucleotide sequence ID" value="NZ_JABFCZ010000016.1"/>
</dbReference>
<reference evidence="2" key="1">
    <citation type="submission" date="2020-05" db="EMBL/GenBank/DDBJ databases">
        <title>Identification of trans-AT polyketide cluster in two marine bacteria, producers of a novel glutaramide-containing polyketide sesbanimide D and analogs.</title>
        <authorList>
            <person name="Kacar D."/>
            <person name="Rodriguez P."/>
            <person name="Canedo L."/>
            <person name="Gonzalez E."/>
            <person name="Galan B."/>
            <person name="De La Calle F."/>
            <person name="Garcia J.L."/>
        </authorList>
    </citation>
    <scope>NUCLEOTIDE SEQUENCE</scope>
    <source>
        <strain evidence="2">PHM038</strain>
    </source>
</reference>
<dbReference type="Proteomes" id="UP000598467">
    <property type="component" value="Unassembled WGS sequence"/>
</dbReference>
<dbReference type="AlphaFoldDB" id="A0A926S7I5"/>
<evidence type="ECO:0000256" key="1">
    <source>
        <dbReference type="SAM" id="MobiDB-lite"/>
    </source>
</evidence>
<protein>
    <submittedName>
        <fullName evidence="2">Uncharacterized protein</fullName>
    </submittedName>
</protein>
<feature type="region of interest" description="Disordered" evidence="1">
    <location>
        <begin position="1"/>
        <end position="41"/>
    </location>
</feature>
<sequence length="94" mass="10501">MGDSDWTLVDTDPRTGREIYTRPDGFTHTGNNEGTMSSDIEVRDPDGRVVVSSWFETEWEYYGAIRARFDDDGRTLVVSGTDGTSERVPIPDPA</sequence>
<dbReference type="EMBL" id="JABFCZ010000016">
    <property type="protein sequence ID" value="MBD1547552.1"/>
    <property type="molecule type" value="Genomic_DNA"/>
</dbReference>
<name>A0A926S7I5_9HYPH</name>
<organism evidence="2 3">
    <name type="scientific">Roseibium aggregatum</name>
    <dbReference type="NCBI Taxonomy" id="187304"/>
    <lineage>
        <taxon>Bacteria</taxon>
        <taxon>Pseudomonadati</taxon>
        <taxon>Pseudomonadota</taxon>
        <taxon>Alphaproteobacteria</taxon>
        <taxon>Hyphomicrobiales</taxon>
        <taxon>Stappiaceae</taxon>
        <taxon>Roseibium</taxon>
    </lineage>
</organism>
<evidence type="ECO:0000313" key="3">
    <source>
        <dbReference type="Proteomes" id="UP000598467"/>
    </source>
</evidence>
<accession>A0A926S7I5</accession>
<gene>
    <name evidence="2" type="ORF">HK439_14890</name>
</gene>
<feature type="compositionally biased region" description="Basic and acidic residues" evidence="1">
    <location>
        <begin position="11"/>
        <end position="21"/>
    </location>
</feature>